<name>A0ABU4DRN9_9DEIO</name>
<accession>A0ABU4DRN9</accession>
<reference evidence="1 2" key="1">
    <citation type="submission" date="2022-11" db="EMBL/GenBank/DDBJ databases">
        <title>Deinococcus ZS9-10, Low Temperature and Draught-tolerating, UV-resistant Bacteria from Continental Antarctica.</title>
        <authorList>
            <person name="Cheng L."/>
        </authorList>
    </citation>
    <scope>NUCLEOTIDE SEQUENCE [LARGE SCALE GENOMIC DNA]</scope>
    <source>
        <strain evidence="1 2">ZS9-10</strain>
    </source>
</reference>
<dbReference type="EMBL" id="JAPMIV010000018">
    <property type="protein sequence ID" value="MDV6375098.1"/>
    <property type="molecule type" value="Genomic_DNA"/>
</dbReference>
<dbReference type="Proteomes" id="UP001276150">
    <property type="component" value="Unassembled WGS sequence"/>
</dbReference>
<evidence type="ECO:0000313" key="1">
    <source>
        <dbReference type="EMBL" id="MDV6375098.1"/>
    </source>
</evidence>
<evidence type="ECO:0000313" key="2">
    <source>
        <dbReference type="Proteomes" id="UP001276150"/>
    </source>
</evidence>
<protein>
    <submittedName>
        <fullName evidence="1">Uncharacterized protein</fullName>
    </submittedName>
</protein>
<dbReference type="RefSeq" id="WP_317640428.1">
    <property type="nucleotide sequence ID" value="NZ_JAPMIV010000018.1"/>
</dbReference>
<organism evidence="1 2">
    <name type="scientific">Deinococcus arenicola</name>
    <dbReference type="NCBI Taxonomy" id="2994950"/>
    <lineage>
        <taxon>Bacteria</taxon>
        <taxon>Thermotogati</taxon>
        <taxon>Deinococcota</taxon>
        <taxon>Deinococci</taxon>
        <taxon>Deinococcales</taxon>
        <taxon>Deinococcaceae</taxon>
        <taxon>Deinococcus</taxon>
    </lineage>
</organism>
<keyword evidence="2" id="KW-1185">Reference proteome</keyword>
<sequence length="56" mass="6336">MIDLTVPQQGVLKMKAEANLMFDPDGDHALTLFKMENVTTLLRRITEEGEDLHGDH</sequence>
<comment type="caution">
    <text evidence="1">The sequence shown here is derived from an EMBL/GenBank/DDBJ whole genome shotgun (WGS) entry which is preliminary data.</text>
</comment>
<proteinExistence type="predicted"/>
<gene>
    <name evidence="1" type="ORF">ORD21_10915</name>
</gene>